<evidence type="ECO:0000256" key="4">
    <source>
        <dbReference type="ARBA" id="ARBA00023136"/>
    </source>
</evidence>
<dbReference type="OMA" id="ENIELPW"/>
<dbReference type="InterPro" id="IPR024548">
    <property type="entry name" value="Cu2_monoox_C"/>
</dbReference>
<name>A0A226DX85_FOLCA</name>
<comment type="similarity">
    <text evidence="2">Belongs to the copper type II ascorbate-dependent monooxygenase family.</text>
</comment>
<keyword evidence="9" id="KW-0503">Monooxygenase</keyword>
<dbReference type="OrthoDB" id="10003276at2759"/>
<dbReference type="Gene3D" id="2.60.120.310">
    <property type="entry name" value="Copper type II, ascorbate-dependent monooxygenase, N-terminal domain"/>
    <property type="match status" value="1"/>
</dbReference>
<evidence type="ECO:0000256" key="1">
    <source>
        <dbReference type="ARBA" id="ARBA00004370"/>
    </source>
</evidence>
<dbReference type="GO" id="GO:0042420">
    <property type="term" value="P:dopamine catabolic process"/>
    <property type="evidence" value="ECO:0007669"/>
    <property type="project" value="TreeGrafter"/>
</dbReference>
<organism evidence="9 10">
    <name type="scientific">Folsomia candida</name>
    <name type="common">Springtail</name>
    <dbReference type="NCBI Taxonomy" id="158441"/>
    <lineage>
        <taxon>Eukaryota</taxon>
        <taxon>Metazoa</taxon>
        <taxon>Ecdysozoa</taxon>
        <taxon>Arthropoda</taxon>
        <taxon>Hexapoda</taxon>
        <taxon>Collembola</taxon>
        <taxon>Entomobryomorpha</taxon>
        <taxon>Isotomoidea</taxon>
        <taxon>Isotomidae</taxon>
        <taxon>Proisotominae</taxon>
        <taxon>Folsomia</taxon>
    </lineage>
</organism>
<dbReference type="SUPFAM" id="SSF49742">
    <property type="entry name" value="PHM/PNGase F"/>
    <property type="match status" value="2"/>
</dbReference>
<evidence type="ECO:0000256" key="6">
    <source>
        <dbReference type="ARBA" id="ARBA00023180"/>
    </source>
</evidence>
<dbReference type="InterPro" id="IPR000323">
    <property type="entry name" value="Cu2_ascorb_mOase_N"/>
</dbReference>
<dbReference type="CDD" id="cd09631">
    <property type="entry name" value="DOMON_DOH"/>
    <property type="match status" value="1"/>
</dbReference>
<keyword evidence="9" id="KW-0560">Oxidoreductase</keyword>
<dbReference type="Pfam" id="PF03351">
    <property type="entry name" value="DOMON"/>
    <property type="match status" value="1"/>
</dbReference>
<evidence type="ECO:0000259" key="8">
    <source>
        <dbReference type="PROSITE" id="PS50836"/>
    </source>
</evidence>
<dbReference type="InterPro" id="IPR000945">
    <property type="entry name" value="DBH-like"/>
</dbReference>
<dbReference type="GO" id="GO:0006589">
    <property type="term" value="P:octopamine biosynthetic process"/>
    <property type="evidence" value="ECO:0007669"/>
    <property type="project" value="TreeGrafter"/>
</dbReference>
<protein>
    <submittedName>
        <fullName evidence="9">DBH-like monooxygenase protein 1</fullName>
    </submittedName>
</protein>
<dbReference type="PROSITE" id="PS50836">
    <property type="entry name" value="DOMON"/>
    <property type="match status" value="1"/>
</dbReference>
<keyword evidence="6" id="KW-0325">Glycoprotein</keyword>
<dbReference type="InterPro" id="IPR008977">
    <property type="entry name" value="PHM/PNGase_F_dom_sf"/>
</dbReference>
<comment type="subcellular location">
    <subcellularLocation>
        <location evidence="1">Membrane</location>
    </subcellularLocation>
</comment>
<proteinExistence type="inferred from homology"/>
<evidence type="ECO:0000256" key="7">
    <source>
        <dbReference type="SAM" id="SignalP"/>
    </source>
</evidence>
<dbReference type="SUPFAM" id="SSF49344">
    <property type="entry name" value="CBD9-like"/>
    <property type="match status" value="1"/>
</dbReference>
<dbReference type="FunFam" id="2.60.120.230:FF:000001">
    <property type="entry name" value="Monooxygenase, DBH-like 1"/>
    <property type="match status" value="1"/>
</dbReference>
<dbReference type="InterPro" id="IPR036939">
    <property type="entry name" value="Cu2_ascorb_mOase_N_sf"/>
</dbReference>
<dbReference type="Gene3D" id="2.60.40.1210">
    <property type="entry name" value="Cellobiose dehydrogenase, cytochrome domain"/>
    <property type="match status" value="1"/>
</dbReference>
<dbReference type="AlphaFoldDB" id="A0A226DX85"/>
<feature type="chain" id="PRO_5013098847" evidence="7">
    <location>
        <begin position="21"/>
        <end position="521"/>
    </location>
</feature>
<dbReference type="InterPro" id="IPR014784">
    <property type="entry name" value="Cu2_ascorb_mOase-like_C"/>
</dbReference>
<evidence type="ECO:0000256" key="2">
    <source>
        <dbReference type="ARBA" id="ARBA00010676"/>
    </source>
</evidence>
<dbReference type="Pfam" id="PF01082">
    <property type="entry name" value="Cu2_monooxygen"/>
    <property type="match status" value="1"/>
</dbReference>
<evidence type="ECO:0000256" key="5">
    <source>
        <dbReference type="ARBA" id="ARBA00023157"/>
    </source>
</evidence>
<dbReference type="GO" id="GO:0005615">
    <property type="term" value="C:extracellular space"/>
    <property type="evidence" value="ECO:0007669"/>
    <property type="project" value="TreeGrafter"/>
</dbReference>
<dbReference type="GO" id="GO:0005507">
    <property type="term" value="F:copper ion binding"/>
    <property type="evidence" value="ECO:0007669"/>
    <property type="project" value="InterPro"/>
</dbReference>
<evidence type="ECO:0000313" key="10">
    <source>
        <dbReference type="Proteomes" id="UP000198287"/>
    </source>
</evidence>
<keyword evidence="5" id="KW-1015">Disulfide bond</keyword>
<accession>A0A226DX85</accession>
<dbReference type="PANTHER" id="PTHR10157:SF23">
    <property type="entry name" value="MOXD1 HOMOLOG 1"/>
    <property type="match status" value="1"/>
</dbReference>
<dbReference type="InterPro" id="IPR045266">
    <property type="entry name" value="DOH_DOMON"/>
</dbReference>
<gene>
    <name evidence="9" type="ORF">Fcan01_15674</name>
</gene>
<dbReference type="PANTHER" id="PTHR10157">
    <property type="entry name" value="DOPAMINE BETA HYDROXYLASE RELATED"/>
    <property type="match status" value="1"/>
</dbReference>
<dbReference type="Pfam" id="PF03712">
    <property type="entry name" value="Cu2_monoox_C"/>
    <property type="match status" value="1"/>
</dbReference>
<reference evidence="9 10" key="1">
    <citation type="submission" date="2015-12" db="EMBL/GenBank/DDBJ databases">
        <title>The genome of Folsomia candida.</title>
        <authorList>
            <person name="Faddeeva A."/>
            <person name="Derks M.F."/>
            <person name="Anvar Y."/>
            <person name="Smit S."/>
            <person name="Van Straalen N."/>
            <person name="Roelofs D."/>
        </authorList>
    </citation>
    <scope>NUCLEOTIDE SEQUENCE [LARGE SCALE GENOMIC DNA]</scope>
    <source>
        <strain evidence="9 10">VU population</strain>
        <tissue evidence="9">Whole body</tissue>
    </source>
</reference>
<feature type="domain" description="DOMON" evidence="8">
    <location>
        <begin position="37"/>
        <end position="153"/>
    </location>
</feature>
<evidence type="ECO:0000256" key="3">
    <source>
        <dbReference type="ARBA" id="ARBA00022729"/>
    </source>
</evidence>
<sequence>MWVEIRALFILFALQNYSGGVAIKENYSNEETLDGEGKYVLRWDVVGDRIVFEVTAETQGFVGFGISPSGTMTGADIFIAGVRPNGSTYVQDFHANGETMPVLDTQQDWRLLDAYEIQAENKTILKFSRLLDTCDEQDLAIGSDTTRIIWALGDSDTIAYHGGTNRGTKSMNLINPQIPELDLASLQNYAIDMSIRLPPMDTVYWCTLHKGPTLTRKHHIVACDTLVYTWAKGGKMMIFPEDVGFPIGETSTAQYYMVEVHYDNPQRLEGIFVETGLIMHYTPKLRSIDAGILAIGQGVDISLTIPPNQDGFKVVGHCSPQCTQEALGPEGITVFGSMLHSHKSGRKMKTRHLRENIELPWIDFDNPYDFSFQQNKVLLQTRQILPGDQLSVECTYSSIWRNGKPVIGGRSSYEEMCQSVLWYYPRNQLQCMSRYDVDTHLADFGVEKYHIVRGLSSLRYIVDTPAPIAGDYYDLVATKFNWTYGFLRAYQEERLNGSNVTMWRETKTYKISEKFNRVFSK</sequence>
<evidence type="ECO:0000313" key="9">
    <source>
        <dbReference type="EMBL" id="OXA49301.1"/>
    </source>
</evidence>
<dbReference type="EMBL" id="LNIX01000010">
    <property type="protein sequence ID" value="OXA49301.1"/>
    <property type="molecule type" value="Genomic_DNA"/>
</dbReference>
<dbReference type="SMART" id="SM00664">
    <property type="entry name" value="DoH"/>
    <property type="match status" value="1"/>
</dbReference>
<dbReference type="GO" id="GO:0042421">
    <property type="term" value="P:norepinephrine biosynthetic process"/>
    <property type="evidence" value="ECO:0007669"/>
    <property type="project" value="TreeGrafter"/>
</dbReference>
<dbReference type="Proteomes" id="UP000198287">
    <property type="component" value="Unassembled WGS sequence"/>
</dbReference>
<dbReference type="InterPro" id="IPR005018">
    <property type="entry name" value="DOMON_domain"/>
</dbReference>
<keyword evidence="4" id="KW-0472">Membrane</keyword>
<keyword evidence="10" id="KW-1185">Reference proteome</keyword>
<keyword evidence="3 7" id="KW-0732">Signal</keyword>
<dbReference type="Gene3D" id="2.60.120.230">
    <property type="match status" value="1"/>
</dbReference>
<dbReference type="FunFam" id="2.60.40.1210:FF:000001">
    <property type="entry name" value="Monooxygenase, DBH-like 1, like"/>
    <property type="match status" value="1"/>
</dbReference>
<dbReference type="GO" id="GO:0030667">
    <property type="term" value="C:secretory granule membrane"/>
    <property type="evidence" value="ECO:0007669"/>
    <property type="project" value="TreeGrafter"/>
</dbReference>
<dbReference type="GO" id="GO:0004500">
    <property type="term" value="F:dopamine beta-monooxygenase activity"/>
    <property type="evidence" value="ECO:0007669"/>
    <property type="project" value="InterPro"/>
</dbReference>
<comment type="caution">
    <text evidence="9">The sequence shown here is derived from an EMBL/GenBank/DDBJ whole genome shotgun (WGS) entry which is preliminary data.</text>
</comment>
<feature type="signal peptide" evidence="7">
    <location>
        <begin position="1"/>
        <end position="20"/>
    </location>
</feature>